<reference evidence="3" key="2">
    <citation type="journal article" date="2024" name="Plant">
        <title>Genomic evolution and insights into agronomic trait innovations of Sesamum species.</title>
        <authorList>
            <person name="Miao H."/>
            <person name="Wang L."/>
            <person name="Qu L."/>
            <person name="Liu H."/>
            <person name="Sun Y."/>
            <person name="Le M."/>
            <person name="Wang Q."/>
            <person name="Wei S."/>
            <person name="Zheng Y."/>
            <person name="Lin W."/>
            <person name="Duan Y."/>
            <person name="Cao H."/>
            <person name="Xiong S."/>
            <person name="Wang X."/>
            <person name="Wei L."/>
            <person name="Li C."/>
            <person name="Ma Q."/>
            <person name="Ju M."/>
            <person name="Zhao R."/>
            <person name="Li G."/>
            <person name="Mu C."/>
            <person name="Tian Q."/>
            <person name="Mei H."/>
            <person name="Zhang T."/>
            <person name="Gao T."/>
            <person name="Zhang H."/>
        </authorList>
    </citation>
    <scope>NUCLEOTIDE SEQUENCE</scope>
    <source>
        <strain evidence="3">KEN1</strain>
    </source>
</reference>
<evidence type="ECO:0000256" key="1">
    <source>
        <dbReference type="SAM" id="Phobius"/>
    </source>
</evidence>
<dbReference type="InterPro" id="IPR043502">
    <property type="entry name" value="DNA/RNA_pol_sf"/>
</dbReference>
<dbReference type="InterPro" id="IPR000477">
    <property type="entry name" value="RT_dom"/>
</dbReference>
<feature type="domain" description="Reverse transcriptase" evidence="2">
    <location>
        <begin position="124"/>
        <end position="332"/>
    </location>
</feature>
<proteinExistence type="predicted"/>
<dbReference type="EMBL" id="JACGWN010000008">
    <property type="protein sequence ID" value="KAL0438766.1"/>
    <property type="molecule type" value="Genomic_DNA"/>
</dbReference>
<reference evidence="3" key="1">
    <citation type="submission" date="2020-06" db="EMBL/GenBank/DDBJ databases">
        <authorList>
            <person name="Li T."/>
            <person name="Hu X."/>
            <person name="Zhang T."/>
            <person name="Song X."/>
            <person name="Zhang H."/>
            <person name="Dai N."/>
            <person name="Sheng W."/>
            <person name="Hou X."/>
            <person name="Wei L."/>
        </authorList>
    </citation>
    <scope>NUCLEOTIDE SEQUENCE</scope>
    <source>
        <strain evidence="3">KEN1</strain>
        <tissue evidence="3">Leaf</tissue>
    </source>
</reference>
<name>A0AAW2WDG1_9LAMI</name>
<comment type="caution">
    <text evidence="3">The sequence shown here is derived from an EMBL/GenBank/DDBJ whole genome shotgun (WGS) entry which is preliminary data.</text>
</comment>
<gene>
    <name evidence="3" type="ORF">Slati_2359600</name>
</gene>
<sequence>MWKQIGKAQWLREGDRNTPLFHARASARRRKNSITRLRDGDGERCNSKEGIQHIISTYFQDIFWSTNPSEKVIAEALGGMTARVSDDMNEALIKPFSPEEVKHAIFQMYPYKSPDPDGLSPGRLITDNVLVDFEVNHYLEHKTHGSFGQAALKLDLSKAYDRVKWIFLERVMFHLGFHPHFISLILMCVSTVFYSLMLDGHKFDRSHPKRGIRQGDPLSLYLFLFCAEVLSHLLVMAESQGELRGVAISRQGPRVSHLLFAADTLIFCQATEEAMTCVGWVLKDFEAASEMVVNLDKSEISFSSNTPGHFQEELARILGVRVVEKHVKYLGLPALVGQSKKEIFQSLKDRIWKRLQSWRCKNLSQGSKAMLLLYVVQAMPTYIMGCFLIPISICREIEGLMADFLWHNKEVRRVH</sequence>
<dbReference type="SUPFAM" id="SSF56672">
    <property type="entry name" value="DNA/RNA polymerases"/>
    <property type="match status" value="1"/>
</dbReference>
<dbReference type="PANTHER" id="PTHR33116">
    <property type="entry name" value="REVERSE TRANSCRIPTASE ZINC-BINDING DOMAIN-CONTAINING PROTEIN-RELATED-RELATED"/>
    <property type="match status" value="1"/>
</dbReference>
<organism evidence="3">
    <name type="scientific">Sesamum latifolium</name>
    <dbReference type="NCBI Taxonomy" id="2727402"/>
    <lineage>
        <taxon>Eukaryota</taxon>
        <taxon>Viridiplantae</taxon>
        <taxon>Streptophyta</taxon>
        <taxon>Embryophyta</taxon>
        <taxon>Tracheophyta</taxon>
        <taxon>Spermatophyta</taxon>
        <taxon>Magnoliopsida</taxon>
        <taxon>eudicotyledons</taxon>
        <taxon>Gunneridae</taxon>
        <taxon>Pentapetalae</taxon>
        <taxon>asterids</taxon>
        <taxon>lamiids</taxon>
        <taxon>Lamiales</taxon>
        <taxon>Pedaliaceae</taxon>
        <taxon>Sesamum</taxon>
    </lineage>
</organism>
<dbReference type="Pfam" id="PF00078">
    <property type="entry name" value="RVT_1"/>
    <property type="match status" value="1"/>
</dbReference>
<dbReference type="AlphaFoldDB" id="A0AAW2WDG1"/>
<dbReference type="PANTHER" id="PTHR33116:SF86">
    <property type="entry name" value="REVERSE TRANSCRIPTASE DOMAIN-CONTAINING PROTEIN"/>
    <property type="match status" value="1"/>
</dbReference>
<keyword evidence="1" id="KW-0472">Membrane</keyword>
<evidence type="ECO:0000259" key="2">
    <source>
        <dbReference type="Pfam" id="PF00078"/>
    </source>
</evidence>
<evidence type="ECO:0000313" key="3">
    <source>
        <dbReference type="EMBL" id="KAL0438766.1"/>
    </source>
</evidence>
<accession>A0AAW2WDG1</accession>
<keyword evidence="1" id="KW-0812">Transmembrane</keyword>
<feature type="transmembrane region" description="Helical" evidence="1">
    <location>
        <begin position="371"/>
        <end position="393"/>
    </location>
</feature>
<protein>
    <recommendedName>
        <fullName evidence="2">Reverse transcriptase domain-containing protein</fullName>
    </recommendedName>
</protein>
<keyword evidence="1" id="KW-1133">Transmembrane helix</keyword>
<feature type="transmembrane region" description="Helical" evidence="1">
    <location>
        <begin position="180"/>
        <end position="198"/>
    </location>
</feature>
<feature type="transmembrane region" description="Helical" evidence="1">
    <location>
        <begin position="218"/>
        <end position="237"/>
    </location>
</feature>